<dbReference type="Proteomes" id="UP000799640">
    <property type="component" value="Unassembled WGS sequence"/>
</dbReference>
<dbReference type="InterPro" id="IPR042432">
    <property type="entry name" value="Coa1_fungi"/>
</dbReference>
<dbReference type="OrthoDB" id="2100652at2759"/>
<dbReference type="PANTHER" id="PTHR28523:SF1">
    <property type="entry name" value="CYTOCHROME C OXIDASE ASSEMBLY FACTOR 1"/>
    <property type="match status" value="1"/>
</dbReference>
<keyword evidence="3" id="KW-1185">Reference proteome</keyword>
<dbReference type="PANTHER" id="PTHR28523">
    <property type="entry name" value="CYTOCHROME C OXIDASE ASSEMBLY FACTOR 1"/>
    <property type="match status" value="1"/>
</dbReference>
<evidence type="ECO:0000313" key="2">
    <source>
        <dbReference type="EMBL" id="KAF2398971.1"/>
    </source>
</evidence>
<gene>
    <name evidence="2" type="ORF">EJ06DRAFT_549739</name>
</gene>
<sequence length="303" mass="33654">MPLHQRNPFRHSTPDSDSDLPADMDEQEQEHLIHTLSATDAARTALYTRAFLIFPLLTSLLYAQRALTSPTASGTLTSLLQFSSLLFTALGLYLDSSARTRATPLGEFGGYGWEGVFRGKVSYTEAASPPPGANNPMFSRLARTARPPTLRSLPPLLRRNAQRTLVAAPKPGSGPLMSRRPDRELPALQSNLASRWLRTAPLFLAFLGVCTLAIFNYQKSSSSVVTSAMYALRTNKAARELLGDEIYFAHRIPWIWGSIDQLHGRIDIEFKFETQQWELKTEDGQVLNLMGAVDPFKEADMNS</sequence>
<name>A0A6G1HST3_9PEZI</name>
<dbReference type="GO" id="GO:0005743">
    <property type="term" value="C:mitochondrial inner membrane"/>
    <property type="evidence" value="ECO:0007669"/>
    <property type="project" value="TreeGrafter"/>
</dbReference>
<accession>A0A6G1HST3</accession>
<dbReference type="GO" id="GO:0033617">
    <property type="term" value="P:mitochondrial respiratory chain complex IV assembly"/>
    <property type="evidence" value="ECO:0007669"/>
    <property type="project" value="InterPro"/>
</dbReference>
<reference evidence="2" key="1">
    <citation type="journal article" date="2020" name="Stud. Mycol.">
        <title>101 Dothideomycetes genomes: a test case for predicting lifestyles and emergence of pathogens.</title>
        <authorList>
            <person name="Haridas S."/>
            <person name="Albert R."/>
            <person name="Binder M."/>
            <person name="Bloem J."/>
            <person name="Labutti K."/>
            <person name="Salamov A."/>
            <person name="Andreopoulos B."/>
            <person name="Baker S."/>
            <person name="Barry K."/>
            <person name="Bills G."/>
            <person name="Bluhm B."/>
            <person name="Cannon C."/>
            <person name="Castanera R."/>
            <person name="Culley D."/>
            <person name="Daum C."/>
            <person name="Ezra D."/>
            <person name="Gonzalez J."/>
            <person name="Henrissat B."/>
            <person name="Kuo A."/>
            <person name="Liang C."/>
            <person name="Lipzen A."/>
            <person name="Lutzoni F."/>
            <person name="Magnuson J."/>
            <person name="Mondo S."/>
            <person name="Nolan M."/>
            <person name="Ohm R."/>
            <person name="Pangilinan J."/>
            <person name="Park H.-J."/>
            <person name="Ramirez L."/>
            <person name="Alfaro M."/>
            <person name="Sun H."/>
            <person name="Tritt A."/>
            <person name="Yoshinaga Y."/>
            <person name="Zwiers L.-H."/>
            <person name="Turgeon B."/>
            <person name="Goodwin S."/>
            <person name="Spatafora J."/>
            <person name="Crous P."/>
            <person name="Grigoriev I."/>
        </authorList>
    </citation>
    <scope>NUCLEOTIDE SEQUENCE</scope>
    <source>
        <strain evidence="2">CBS 262.69</strain>
    </source>
</reference>
<feature type="compositionally biased region" description="Acidic residues" evidence="1">
    <location>
        <begin position="16"/>
        <end position="28"/>
    </location>
</feature>
<dbReference type="EMBL" id="ML996698">
    <property type="protein sequence ID" value="KAF2398971.1"/>
    <property type="molecule type" value="Genomic_DNA"/>
</dbReference>
<dbReference type="InterPro" id="IPR014807">
    <property type="entry name" value="Coa1"/>
</dbReference>
<organism evidence="2 3">
    <name type="scientific">Trichodelitschia bisporula</name>
    <dbReference type="NCBI Taxonomy" id="703511"/>
    <lineage>
        <taxon>Eukaryota</taxon>
        <taxon>Fungi</taxon>
        <taxon>Dikarya</taxon>
        <taxon>Ascomycota</taxon>
        <taxon>Pezizomycotina</taxon>
        <taxon>Dothideomycetes</taxon>
        <taxon>Dothideomycetes incertae sedis</taxon>
        <taxon>Phaeotrichales</taxon>
        <taxon>Phaeotrichaceae</taxon>
        <taxon>Trichodelitschia</taxon>
    </lineage>
</organism>
<dbReference type="Pfam" id="PF08695">
    <property type="entry name" value="Coa1"/>
    <property type="match status" value="1"/>
</dbReference>
<protein>
    <submittedName>
        <fullName evidence="2">DUF1783-domain-containing protein</fullName>
    </submittedName>
</protein>
<feature type="region of interest" description="Disordered" evidence="1">
    <location>
        <begin position="1"/>
        <end position="29"/>
    </location>
</feature>
<evidence type="ECO:0000313" key="3">
    <source>
        <dbReference type="Proteomes" id="UP000799640"/>
    </source>
</evidence>
<dbReference type="AlphaFoldDB" id="A0A6G1HST3"/>
<evidence type="ECO:0000256" key="1">
    <source>
        <dbReference type="SAM" id="MobiDB-lite"/>
    </source>
</evidence>
<proteinExistence type="predicted"/>